<comment type="caution">
    <text evidence="3">The sequence shown here is derived from an EMBL/GenBank/DDBJ whole genome shotgun (WGS) entry which is preliminary data.</text>
</comment>
<organism evidence="3 4">
    <name type="scientific">Pelolinea submarina</name>
    <dbReference type="NCBI Taxonomy" id="913107"/>
    <lineage>
        <taxon>Bacteria</taxon>
        <taxon>Bacillati</taxon>
        <taxon>Chloroflexota</taxon>
        <taxon>Anaerolineae</taxon>
        <taxon>Anaerolineales</taxon>
        <taxon>Anaerolineaceae</taxon>
        <taxon>Pelolinea</taxon>
    </lineage>
</organism>
<name>A0A347ZWN4_9CHLR</name>
<dbReference type="GO" id="GO:0005886">
    <property type="term" value="C:plasma membrane"/>
    <property type="evidence" value="ECO:0007669"/>
    <property type="project" value="TreeGrafter"/>
</dbReference>
<evidence type="ECO:0000313" key="4">
    <source>
        <dbReference type="Proteomes" id="UP000256388"/>
    </source>
</evidence>
<proteinExistence type="predicted"/>
<protein>
    <submittedName>
        <fullName evidence="3">Capsular exopolysaccharide synthesis family protein</fullName>
    </submittedName>
</protein>
<dbReference type="RefSeq" id="WP_116226117.1">
    <property type="nucleotide sequence ID" value="NZ_AP018437.1"/>
</dbReference>
<sequence>MDINQKTKSIQSILVTNTRSFTDGSSIAADLASLIVQNGKRVVLIDADLRRPIIHNQFNIPNRVGLVDILEGSRPPLSVMHALNDNHLYILTSGKLPKESKDYIGSSKMTELMQYLKDHFDKIIVHGPPFFYTEATSLAAQVDGVVLLIHPGYNKNETSRAIIEKFQKTGATIIGIVMRNQPKNQLNQKVFIDRLLSYDKRAHLLP</sequence>
<dbReference type="OrthoDB" id="9794577at2"/>
<reference evidence="3 4" key="1">
    <citation type="submission" date="2018-08" db="EMBL/GenBank/DDBJ databases">
        <title>Genomic Encyclopedia of Type Strains, Phase IV (KMG-IV): sequencing the most valuable type-strain genomes for metagenomic binning, comparative biology and taxonomic classification.</title>
        <authorList>
            <person name="Goeker M."/>
        </authorList>
    </citation>
    <scope>NUCLEOTIDE SEQUENCE [LARGE SCALE GENOMIC DNA]</scope>
    <source>
        <strain evidence="3 4">DSM 23923</strain>
    </source>
</reference>
<gene>
    <name evidence="3" type="ORF">DFR64_2859</name>
</gene>
<dbReference type="PANTHER" id="PTHR32309:SF13">
    <property type="entry name" value="FERRIC ENTEROBACTIN TRANSPORT PROTEIN FEPE"/>
    <property type="match status" value="1"/>
</dbReference>
<keyword evidence="2" id="KW-0067">ATP-binding</keyword>
<evidence type="ECO:0000256" key="1">
    <source>
        <dbReference type="ARBA" id="ARBA00022741"/>
    </source>
</evidence>
<dbReference type="EMBL" id="QUMS01000005">
    <property type="protein sequence ID" value="REG05458.1"/>
    <property type="molecule type" value="Genomic_DNA"/>
</dbReference>
<dbReference type="GO" id="GO:0004713">
    <property type="term" value="F:protein tyrosine kinase activity"/>
    <property type="evidence" value="ECO:0007669"/>
    <property type="project" value="TreeGrafter"/>
</dbReference>
<dbReference type="SUPFAM" id="SSF52540">
    <property type="entry name" value="P-loop containing nucleoside triphosphate hydrolases"/>
    <property type="match status" value="1"/>
</dbReference>
<evidence type="ECO:0000256" key="2">
    <source>
        <dbReference type="ARBA" id="ARBA00022840"/>
    </source>
</evidence>
<evidence type="ECO:0000313" key="3">
    <source>
        <dbReference type="EMBL" id="REG05458.1"/>
    </source>
</evidence>
<keyword evidence="4" id="KW-1185">Reference proteome</keyword>
<dbReference type="CDD" id="cd05387">
    <property type="entry name" value="BY-kinase"/>
    <property type="match status" value="1"/>
</dbReference>
<dbReference type="Proteomes" id="UP000256388">
    <property type="component" value="Unassembled WGS sequence"/>
</dbReference>
<dbReference type="Gene3D" id="3.40.50.300">
    <property type="entry name" value="P-loop containing nucleotide triphosphate hydrolases"/>
    <property type="match status" value="1"/>
</dbReference>
<dbReference type="InterPro" id="IPR027417">
    <property type="entry name" value="P-loop_NTPase"/>
</dbReference>
<dbReference type="InterPro" id="IPR050445">
    <property type="entry name" value="Bact_polysacc_biosynth/exp"/>
</dbReference>
<accession>A0A347ZWN4</accession>
<dbReference type="InterPro" id="IPR005702">
    <property type="entry name" value="Wzc-like_C"/>
</dbReference>
<dbReference type="PANTHER" id="PTHR32309">
    <property type="entry name" value="TYROSINE-PROTEIN KINASE"/>
    <property type="match status" value="1"/>
</dbReference>
<keyword evidence="1" id="KW-0547">Nucleotide-binding</keyword>
<dbReference type="AlphaFoldDB" id="A0A347ZWN4"/>